<evidence type="ECO:0000256" key="1">
    <source>
        <dbReference type="SAM" id="SignalP"/>
    </source>
</evidence>
<keyword evidence="1" id="KW-0732">Signal</keyword>
<dbReference type="OrthoDB" id="1037481at2"/>
<gene>
    <name evidence="2" type="ORF">BACPLE_00181</name>
</gene>
<organism evidence="2 3">
    <name type="scientific">Phocaeicola plebeius (strain DSM 17135 / JCM 12973 / CCUG 54634 / M2)</name>
    <name type="common">Bacteroides plebeius</name>
    <dbReference type="NCBI Taxonomy" id="484018"/>
    <lineage>
        <taxon>Bacteria</taxon>
        <taxon>Pseudomonadati</taxon>
        <taxon>Bacteroidota</taxon>
        <taxon>Bacteroidia</taxon>
        <taxon>Bacteroidales</taxon>
        <taxon>Bacteroidaceae</taxon>
        <taxon>Phocaeicola</taxon>
    </lineage>
</organism>
<dbReference type="eggNOG" id="ENOG502ZBEZ">
    <property type="taxonomic scope" value="Bacteria"/>
</dbReference>
<reference evidence="2 3" key="1">
    <citation type="submission" date="2008-08" db="EMBL/GenBank/DDBJ databases">
        <title>Draft genome sequence of Bacteroides plebeius (DSM 17135).</title>
        <authorList>
            <person name="Sudarsanam P."/>
            <person name="Ley R."/>
            <person name="Guruge J."/>
            <person name="Turnbaugh P.J."/>
            <person name="Mahowald M."/>
            <person name="Liep D."/>
            <person name="Gordon J."/>
        </authorList>
    </citation>
    <scope>NUCLEOTIDE SEQUENCE [LARGE SCALE GENOMIC DNA]</scope>
    <source>
        <strain evidence="3">DSM 17135 / JCM 12973 / M2</strain>
    </source>
</reference>
<feature type="chain" id="PRO_5002828842" evidence="1">
    <location>
        <begin position="22"/>
        <end position="511"/>
    </location>
</feature>
<dbReference type="PROSITE" id="PS51257">
    <property type="entry name" value="PROKAR_LIPOPROTEIN"/>
    <property type="match status" value="1"/>
</dbReference>
<sequence length="511" mass="57300">MRTRFLKVSLLCALFATGVFVTGCSDDNGYSDVDGESPVAVLKTNHIQSGAGHDFTIEGTLTDADGISAIKLECADLYLNKTIDLIEIYGEPQTSYDLSYKFSISKDEVGEQFTVKVTVVDVGGRETSQDVLITMDGDFTDPVFALAPQDGSFVTMLLRDGAVDPYEMKLQMTDDRALKSLYLNIEGAAGYSDLVIDIDSIPSFEYNWRIELPAEKKDYPTTIAVTDYAGRTDTVKCTISVTDIIDFEKMYLADVATEAELNSDVFGVPMVINHVGEYQYKARYYNKAAGTEIFFLPQKTSFNPVCFGLDPKDSNKLTSDPKLAKPIVLDTPNVYYEIDINIQESTYNIKTYSVDEATSPIKYEYGKPCFDVWENGSEMIDFYIGWGSSPQDAGAHLFVQDSNNPHLFYYPSEGTWTLSSGEEMNFIISNYHPGGWWDHVEWRCDNSTEIEKFGYFSKKNDVNPNWEGTNMKWEDGSSVQDNWMKPVIVNGGNYRFEFDAHLGRGKIVPAN</sequence>
<protein>
    <submittedName>
        <fullName evidence="2">Uncharacterized protein</fullName>
    </submittedName>
</protein>
<name>B5CTV3_PHOPM</name>
<dbReference type="RefSeq" id="WP_007559437.1">
    <property type="nucleotide sequence ID" value="NZ_DS990122.1"/>
</dbReference>
<evidence type="ECO:0000313" key="3">
    <source>
        <dbReference type="Proteomes" id="UP000003452"/>
    </source>
</evidence>
<dbReference type="EMBL" id="ABQC02000002">
    <property type="protein sequence ID" value="EDY97391.1"/>
    <property type="molecule type" value="Genomic_DNA"/>
</dbReference>
<accession>B5CTV3</accession>
<dbReference type="GeneID" id="43183987"/>
<dbReference type="Proteomes" id="UP000003452">
    <property type="component" value="Unassembled WGS sequence"/>
</dbReference>
<evidence type="ECO:0000313" key="2">
    <source>
        <dbReference type="EMBL" id="EDY97391.1"/>
    </source>
</evidence>
<dbReference type="AlphaFoldDB" id="B5CTV3"/>
<feature type="signal peptide" evidence="1">
    <location>
        <begin position="1"/>
        <end position="21"/>
    </location>
</feature>
<dbReference type="HOGENOM" id="CLU_558579_0_0_10"/>
<comment type="caution">
    <text evidence="2">The sequence shown here is derived from an EMBL/GenBank/DDBJ whole genome shotgun (WGS) entry which is preliminary data.</text>
</comment>
<proteinExistence type="predicted"/>
<reference evidence="2 3" key="2">
    <citation type="submission" date="2008-08" db="EMBL/GenBank/DDBJ databases">
        <authorList>
            <person name="Fulton L."/>
            <person name="Clifton S."/>
            <person name="Fulton B."/>
            <person name="Xu J."/>
            <person name="Minx P."/>
            <person name="Pepin K.H."/>
            <person name="Johnson M."/>
            <person name="Thiruvilangam P."/>
            <person name="Bhonagiri V."/>
            <person name="Nash W.E."/>
            <person name="Mardis E.R."/>
            <person name="Wilson R.K."/>
        </authorList>
    </citation>
    <scope>NUCLEOTIDE SEQUENCE [LARGE SCALE GENOMIC DNA]</scope>
    <source>
        <strain evidence="3">DSM 17135 / JCM 12973 / M2</strain>
    </source>
</reference>